<feature type="domain" description="Ubiquitin-like" evidence="5">
    <location>
        <begin position="240"/>
        <end position="312"/>
    </location>
</feature>
<organism evidence="6">
    <name type="scientific">Gasterosteus aculeatus</name>
    <name type="common">Three-spined stickleback</name>
    <dbReference type="NCBI Taxonomy" id="69293"/>
    <lineage>
        <taxon>Eukaryota</taxon>
        <taxon>Metazoa</taxon>
        <taxon>Chordata</taxon>
        <taxon>Craniata</taxon>
        <taxon>Vertebrata</taxon>
        <taxon>Euteleostomi</taxon>
        <taxon>Actinopterygii</taxon>
        <taxon>Neopterygii</taxon>
        <taxon>Teleostei</taxon>
        <taxon>Neoteleostei</taxon>
        <taxon>Acanthomorphata</taxon>
        <taxon>Eupercaria</taxon>
        <taxon>Perciformes</taxon>
        <taxon>Cottioidei</taxon>
        <taxon>Gasterosteales</taxon>
        <taxon>Gasterosteidae</taxon>
        <taxon>Gasterosteus</taxon>
    </lineage>
</organism>
<evidence type="ECO:0000259" key="5">
    <source>
        <dbReference type="PROSITE" id="PS50053"/>
    </source>
</evidence>
<dbReference type="Bgee" id="ENSGACG00000015000">
    <property type="expression patterns" value="Expressed in intestinal epithelial cell and 13 other cell types or tissues"/>
</dbReference>
<dbReference type="Pfam" id="PF11976">
    <property type="entry name" value="Rad60-SLD"/>
    <property type="match status" value="1"/>
</dbReference>
<name>G3PQA4_GASAC</name>
<reference evidence="6" key="2">
    <citation type="submission" date="2024-04" db="UniProtKB">
        <authorList>
            <consortium name="Ensembl"/>
        </authorList>
    </citation>
    <scope>IDENTIFICATION</scope>
</reference>
<comment type="subcellular location">
    <subcellularLocation>
        <location evidence="1">Nucleus</location>
    </subcellularLocation>
</comment>
<dbReference type="Gene3D" id="3.10.20.90">
    <property type="entry name" value="Phosphatidylinositol 3-kinase Catalytic Subunit, Chain A, domain 1"/>
    <property type="match status" value="2"/>
</dbReference>
<protein>
    <recommendedName>
        <fullName evidence="3">NFATC2-interacting protein</fullName>
    </recommendedName>
    <alternativeName>
        <fullName evidence="4">Nuclear factor of activated T-cells, cytoplasmic 2-interacting protein</fullName>
    </alternativeName>
</protein>
<dbReference type="AlphaFoldDB" id="G3PQA4"/>
<dbReference type="GO" id="GO:0045944">
    <property type="term" value="P:positive regulation of transcription by RNA polymerase II"/>
    <property type="evidence" value="ECO:0007669"/>
    <property type="project" value="TreeGrafter"/>
</dbReference>
<dbReference type="SUPFAM" id="SSF54236">
    <property type="entry name" value="Ubiquitin-like"/>
    <property type="match status" value="2"/>
</dbReference>
<dbReference type="PANTHER" id="PTHR47187">
    <property type="entry name" value="NFATC2-INTERACTING PROTEIN"/>
    <property type="match status" value="1"/>
</dbReference>
<accession>G3PQA4</accession>
<evidence type="ECO:0000256" key="2">
    <source>
        <dbReference type="ARBA" id="ARBA00023242"/>
    </source>
</evidence>
<dbReference type="InParanoid" id="G3PQA4"/>
<dbReference type="FunCoup" id="G3PQA4">
    <property type="interactions" value="112"/>
</dbReference>
<dbReference type="InterPro" id="IPR000626">
    <property type="entry name" value="Ubiquitin-like_dom"/>
</dbReference>
<dbReference type="eggNOG" id="KOG1769">
    <property type="taxonomic scope" value="Eukaryota"/>
</dbReference>
<dbReference type="Ensembl" id="ENSGACT00000019827.1">
    <property type="protein sequence ID" value="ENSGACP00000019789.1"/>
    <property type="gene ID" value="ENSGACG00000015000.1"/>
</dbReference>
<proteinExistence type="predicted"/>
<evidence type="ECO:0000313" key="6">
    <source>
        <dbReference type="Ensembl" id="ENSGACP00000019789.1"/>
    </source>
</evidence>
<evidence type="ECO:0000256" key="1">
    <source>
        <dbReference type="ARBA" id="ARBA00004123"/>
    </source>
</evidence>
<evidence type="ECO:0000256" key="4">
    <source>
        <dbReference type="ARBA" id="ARBA00042764"/>
    </source>
</evidence>
<reference evidence="6" key="1">
    <citation type="submission" date="2006-01" db="EMBL/GenBank/DDBJ databases">
        <authorList>
            <person name="Lindblad-Toh K."/>
            <person name="Mauceli E."/>
            <person name="Grabherr M."/>
            <person name="Chang J.L."/>
            <person name="Lander E.S."/>
        </authorList>
    </citation>
    <scope>NUCLEOTIDE SEQUENCE [LARGE SCALE GENOMIC DNA]</scope>
</reference>
<sequence>KPPPKRRRILDPSAIVSVPVYSNKVNRSVRLRPMAAVFTEKDNSADDGLWARFSSREAPADVVHLSDSEDEAEVQLETTELAAVRCPSPPESPVQKQSRQVQKKISEIDRKLQAVNSFLSPEPRDRKCLSEPEEDVIVNPVSERQGSLYSSSVREIPLKIRCRTDVHKVLVLSSTRLSDVLTQLSIILDVPPPRLLLLREEEELRTDATVGELGLGIADIIECVVMAAQDDSEADSRSSVTVRLQSKDRDSSQEFSLHRDAPLGSVFSRYLCTMPGVARTTVRFHYDGSKVTDGQTPAQLDMEDGDIIEVWV</sequence>
<dbReference type="GO" id="GO:0005634">
    <property type="term" value="C:nucleus"/>
    <property type="evidence" value="ECO:0007669"/>
    <property type="project" value="UniProtKB-SubCell"/>
</dbReference>
<dbReference type="PANTHER" id="PTHR47187:SF1">
    <property type="entry name" value="NFATC2-INTERACTING PROTEIN"/>
    <property type="match status" value="1"/>
</dbReference>
<dbReference type="STRING" id="69293.ENSGACP00000019789"/>
<dbReference type="InterPro" id="IPR052324">
    <property type="entry name" value="NFATC2-Int_DNA_Repair"/>
</dbReference>
<dbReference type="InterPro" id="IPR029071">
    <property type="entry name" value="Ubiquitin-like_domsf"/>
</dbReference>
<evidence type="ECO:0000256" key="3">
    <source>
        <dbReference type="ARBA" id="ARBA00039921"/>
    </source>
</evidence>
<keyword evidence="2" id="KW-0539">Nucleus</keyword>
<dbReference type="PROSITE" id="PS50053">
    <property type="entry name" value="UBIQUITIN_2"/>
    <property type="match status" value="1"/>
</dbReference>
<dbReference type="InterPro" id="IPR022617">
    <property type="entry name" value="Rad60/SUMO-like_dom"/>
</dbReference>
<dbReference type="OMA" id="NVVDHMA"/>